<dbReference type="Proteomes" id="UP000310066">
    <property type="component" value="Unassembled WGS sequence"/>
</dbReference>
<evidence type="ECO:0000313" key="10">
    <source>
        <dbReference type="Proteomes" id="UP000310066"/>
    </source>
</evidence>
<feature type="compositionally biased region" description="Basic and acidic residues" evidence="5">
    <location>
        <begin position="403"/>
        <end position="413"/>
    </location>
</feature>
<protein>
    <submittedName>
        <fullName evidence="7">Nucleolar protein</fullName>
    </submittedName>
</protein>
<dbReference type="EMBL" id="JAUJLE010000009">
    <property type="protein sequence ID" value="KAK1011711.1"/>
    <property type="molecule type" value="Genomic_DNA"/>
</dbReference>
<dbReference type="SUPFAM" id="SSF54928">
    <property type="entry name" value="RNA-binding domain, RBD"/>
    <property type="match status" value="1"/>
</dbReference>
<evidence type="ECO:0000313" key="9">
    <source>
        <dbReference type="EMBL" id="TKA49149.1"/>
    </source>
</evidence>
<reference evidence="7" key="2">
    <citation type="submission" date="2021-12" db="EMBL/GenBank/DDBJ databases">
        <title>Black yeast isolated from Biological Soil Crust.</title>
        <authorList>
            <person name="Kurbessoian T."/>
        </authorList>
    </citation>
    <scope>NUCLEOTIDE SEQUENCE</scope>
    <source>
        <strain evidence="7">CCFEE 5208</strain>
    </source>
</reference>
<feature type="region of interest" description="Disordered" evidence="5">
    <location>
        <begin position="296"/>
        <end position="316"/>
    </location>
</feature>
<reference evidence="9 10" key="1">
    <citation type="submission" date="2017-03" db="EMBL/GenBank/DDBJ databases">
        <title>Genomes of endolithic fungi from Antarctica.</title>
        <authorList>
            <person name="Coleine C."/>
            <person name="Masonjones S."/>
            <person name="Stajich J.E."/>
        </authorList>
    </citation>
    <scope>NUCLEOTIDE SEQUENCE [LARGE SCALE GENOMIC DNA]</scope>
    <source>
        <strain evidence="9 10">CCFEE 5311</strain>
    </source>
</reference>
<dbReference type="STRING" id="329885.A0A4V5NA37"/>
<feature type="region of interest" description="Disordered" evidence="5">
    <location>
        <begin position="378"/>
        <end position="454"/>
    </location>
</feature>
<evidence type="ECO:0000256" key="2">
    <source>
        <dbReference type="ARBA" id="ARBA00022884"/>
    </source>
</evidence>
<dbReference type="GO" id="GO:0003723">
    <property type="term" value="F:RNA binding"/>
    <property type="evidence" value="ECO:0007669"/>
    <property type="project" value="UniProtKB-UniRule"/>
</dbReference>
<feature type="compositionally biased region" description="Basic and acidic residues" evidence="5">
    <location>
        <begin position="58"/>
        <end position="112"/>
    </location>
</feature>
<proteinExistence type="predicted"/>
<dbReference type="CDD" id="cd12307">
    <property type="entry name" value="RRM_NIFK_like"/>
    <property type="match status" value="1"/>
</dbReference>
<dbReference type="PANTHER" id="PTHR46754">
    <property type="entry name" value="MKI67 FHA DOMAIN-INTERACTING NUCLEOLAR PHOSPHOPROTEIN"/>
    <property type="match status" value="1"/>
</dbReference>
<dbReference type="SMART" id="SM00360">
    <property type="entry name" value="RRM"/>
    <property type="match status" value="1"/>
</dbReference>
<keyword evidence="2 4" id="KW-0694">RNA-binding</keyword>
<evidence type="ECO:0000256" key="3">
    <source>
        <dbReference type="ARBA" id="ARBA00023242"/>
    </source>
</evidence>
<comment type="subcellular location">
    <subcellularLocation>
        <location evidence="1">Nucleus</location>
        <location evidence="1">Nucleolus</location>
    </subcellularLocation>
</comment>
<evidence type="ECO:0000313" key="8">
    <source>
        <dbReference type="EMBL" id="KAK1011711.1"/>
    </source>
</evidence>
<dbReference type="GO" id="GO:0005730">
    <property type="term" value="C:nucleolus"/>
    <property type="evidence" value="ECO:0007669"/>
    <property type="project" value="UniProtKB-SubCell"/>
</dbReference>
<dbReference type="Proteomes" id="UP001175353">
    <property type="component" value="Unassembled WGS sequence"/>
</dbReference>
<dbReference type="EMBL" id="JASUXU010000011">
    <property type="protein sequence ID" value="KAK0323919.1"/>
    <property type="molecule type" value="Genomic_DNA"/>
</dbReference>
<dbReference type="Gene3D" id="3.30.70.330">
    <property type="match status" value="1"/>
</dbReference>
<evidence type="ECO:0000256" key="1">
    <source>
        <dbReference type="ARBA" id="ARBA00004604"/>
    </source>
</evidence>
<feature type="compositionally biased region" description="Basic residues" evidence="5">
    <location>
        <begin position="114"/>
        <end position="123"/>
    </location>
</feature>
<accession>A0A4V5NA37</accession>
<dbReference type="Proteomes" id="UP001168146">
    <property type="component" value="Unassembled WGS sequence"/>
</dbReference>
<evidence type="ECO:0000256" key="5">
    <source>
        <dbReference type="SAM" id="MobiDB-lite"/>
    </source>
</evidence>
<feature type="compositionally biased region" description="Basic and acidic residues" evidence="5">
    <location>
        <begin position="431"/>
        <end position="446"/>
    </location>
</feature>
<dbReference type="AlphaFoldDB" id="A0A4V5NA37"/>
<dbReference type="EMBL" id="NAJP01000002">
    <property type="protein sequence ID" value="TKA49149.1"/>
    <property type="molecule type" value="Genomic_DNA"/>
</dbReference>
<dbReference type="InterPro" id="IPR035979">
    <property type="entry name" value="RBD_domain_sf"/>
</dbReference>
<dbReference type="Pfam" id="PF00076">
    <property type="entry name" value="RRM_1"/>
    <property type="match status" value="1"/>
</dbReference>
<feature type="domain" description="RRM" evidence="6">
    <location>
        <begin position="209"/>
        <end position="287"/>
    </location>
</feature>
<evidence type="ECO:0000313" key="7">
    <source>
        <dbReference type="EMBL" id="KAK0323919.1"/>
    </source>
</evidence>
<name>A0A4V5NA37_9PEZI</name>
<dbReference type="PROSITE" id="PS50102">
    <property type="entry name" value="RRM"/>
    <property type="match status" value="1"/>
</dbReference>
<dbReference type="OrthoDB" id="21467at2759"/>
<feature type="compositionally biased region" description="Low complexity" evidence="5">
    <location>
        <begin position="16"/>
        <end position="42"/>
    </location>
</feature>
<organism evidence="9 10">
    <name type="scientific">Friedmanniomyces endolithicus</name>
    <dbReference type="NCBI Taxonomy" id="329885"/>
    <lineage>
        <taxon>Eukaryota</taxon>
        <taxon>Fungi</taxon>
        <taxon>Dikarya</taxon>
        <taxon>Ascomycota</taxon>
        <taxon>Pezizomycotina</taxon>
        <taxon>Dothideomycetes</taxon>
        <taxon>Dothideomycetidae</taxon>
        <taxon>Mycosphaerellales</taxon>
        <taxon>Teratosphaeriaceae</taxon>
        <taxon>Friedmanniomyces</taxon>
    </lineage>
</organism>
<evidence type="ECO:0000313" key="11">
    <source>
        <dbReference type="Proteomes" id="UP001175353"/>
    </source>
</evidence>
<dbReference type="InterPro" id="IPR012677">
    <property type="entry name" value="Nucleotide-bd_a/b_plait_sf"/>
</dbReference>
<comment type="caution">
    <text evidence="9">The sequence shown here is derived from an EMBL/GenBank/DDBJ whole genome shotgun (WGS) entry which is preliminary data.</text>
</comment>
<sequence>MSTQTVTKKRKSSNDTASATKKIKTAKSASKPAPVKSALKKAAGSKEEVAVKRGKSGKTVEEQGEREKAPAKEKPVSEKTVRKEKPVKELKAGVEKSVKQKPVEDTKAESVKAKPAKSPKTKATKHEAKKLAEPVSAPSVLEDTATNGAALTAAQTAALIAGFSSSEDEDDGDAEDGVAISNLPQVPSLGDVQARIKAATTADPERTPGVVYVGRIPHGFFEPQMRAYFSQFGVITNMRLARNRKTGASQHYAFIEFASKAVAEIVAKTMDKYLLFGHIMQVRGVPREQVEENMWDGTGRRKKPAPRNKMEGSALKRGKVREQWEKKIEMEGRKRVVKAEKLREMGYEFEMPGLTAVSEVPVKPKAVEEGAGVDAVGVSEQVEEKGEVQQPLAEAPPPIEAPVENKKEAKEAMTEPSPAIEAPLEDAASGKVEKSTNKRPSAESKTKKAKKLKT</sequence>
<evidence type="ECO:0000259" key="6">
    <source>
        <dbReference type="PROSITE" id="PS50102"/>
    </source>
</evidence>
<dbReference type="InterPro" id="IPR000504">
    <property type="entry name" value="RRM_dom"/>
</dbReference>
<reference evidence="8" key="3">
    <citation type="submission" date="2023-06" db="EMBL/GenBank/DDBJ databases">
        <title>Black Yeasts Isolated from many extreme environments.</title>
        <authorList>
            <person name="Coleine C."/>
            <person name="Stajich J.E."/>
            <person name="Selbmann L."/>
        </authorList>
    </citation>
    <scope>NUCLEOTIDE SEQUENCE</scope>
    <source>
        <strain evidence="8">CCFEE 5200</strain>
    </source>
</reference>
<keyword evidence="3" id="KW-0539">Nucleus</keyword>
<gene>
    <name evidence="7" type="primary">NOP15_2</name>
    <name evidence="9" type="ORF">B0A54_01225</name>
    <name evidence="7" type="ORF">LTR82_005039</name>
    <name evidence="8" type="ORF">LTR91_002183</name>
</gene>
<feature type="region of interest" description="Disordered" evidence="5">
    <location>
        <begin position="1"/>
        <end position="136"/>
    </location>
</feature>
<evidence type="ECO:0000256" key="4">
    <source>
        <dbReference type="PROSITE-ProRule" id="PRU00176"/>
    </source>
</evidence>
<keyword evidence="11" id="KW-1185">Reference proteome</keyword>